<organism evidence="2">
    <name type="scientific">marine sediment metagenome</name>
    <dbReference type="NCBI Taxonomy" id="412755"/>
    <lineage>
        <taxon>unclassified sequences</taxon>
        <taxon>metagenomes</taxon>
        <taxon>ecological metagenomes</taxon>
    </lineage>
</organism>
<evidence type="ECO:0000256" key="1">
    <source>
        <dbReference type="SAM" id="MobiDB-lite"/>
    </source>
</evidence>
<evidence type="ECO:0000313" key="2">
    <source>
        <dbReference type="EMBL" id="GAI04082.1"/>
    </source>
</evidence>
<proteinExistence type="predicted"/>
<feature type="region of interest" description="Disordered" evidence="1">
    <location>
        <begin position="1"/>
        <end position="22"/>
    </location>
</feature>
<comment type="caution">
    <text evidence="2">The sequence shown here is derived from an EMBL/GenBank/DDBJ whole genome shotgun (WGS) entry which is preliminary data.</text>
</comment>
<gene>
    <name evidence="2" type="ORF">S06H3_14597</name>
</gene>
<dbReference type="EMBL" id="BARV01007144">
    <property type="protein sequence ID" value="GAI04082.1"/>
    <property type="molecule type" value="Genomic_DNA"/>
</dbReference>
<sequence>MAITTTSTYTKRPEKLQSDCTEHPDKLQSELIAAEALEAFWTGVVDGLKKIKQECFPEKKPQPTE</sequence>
<feature type="compositionally biased region" description="Polar residues" evidence="1">
    <location>
        <begin position="1"/>
        <end position="10"/>
    </location>
</feature>
<protein>
    <submittedName>
        <fullName evidence="2">Uncharacterized protein</fullName>
    </submittedName>
</protein>
<accession>X1KAP0</accession>
<reference evidence="2" key="1">
    <citation type="journal article" date="2014" name="Front. Microbiol.">
        <title>High frequency of phylogenetically diverse reductive dehalogenase-homologous genes in deep subseafloor sedimentary metagenomes.</title>
        <authorList>
            <person name="Kawai M."/>
            <person name="Futagami T."/>
            <person name="Toyoda A."/>
            <person name="Takaki Y."/>
            <person name="Nishi S."/>
            <person name="Hori S."/>
            <person name="Arai W."/>
            <person name="Tsubouchi T."/>
            <person name="Morono Y."/>
            <person name="Uchiyama I."/>
            <person name="Ito T."/>
            <person name="Fujiyama A."/>
            <person name="Inagaki F."/>
            <person name="Takami H."/>
        </authorList>
    </citation>
    <scope>NUCLEOTIDE SEQUENCE</scope>
    <source>
        <strain evidence="2">Expedition CK06-06</strain>
    </source>
</reference>
<feature type="compositionally biased region" description="Basic and acidic residues" evidence="1">
    <location>
        <begin position="11"/>
        <end position="22"/>
    </location>
</feature>
<dbReference type="AlphaFoldDB" id="X1KAP0"/>
<name>X1KAP0_9ZZZZ</name>